<evidence type="ECO:0000256" key="1">
    <source>
        <dbReference type="SAM" id="Phobius"/>
    </source>
</evidence>
<feature type="transmembrane region" description="Helical" evidence="1">
    <location>
        <begin position="62"/>
        <end position="79"/>
    </location>
</feature>
<dbReference type="EMBL" id="ACIO01000925">
    <property type="protein sequence ID" value="EFC94807.1"/>
    <property type="molecule type" value="Genomic_DNA"/>
</dbReference>
<keyword evidence="1" id="KW-1133">Transmembrane helix</keyword>
<sequence>MIEARNLPAFSLPCSKCKEPLLKLEPKGLNSTAFAIGKGFGTIIGGASFDMAKKYTLENAPWYLYGVLVGTAMIGFMLYKNFGTPKDETEKQKQ</sequence>
<keyword evidence="1" id="KW-0472">Membrane</keyword>
<comment type="caution">
    <text evidence="2">The sequence shown here is derived from an EMBL/GenBank/DDBJ whole genome shotgun (WGS) entry which is preliminary data.</text>
</comment>
<organism evidence="2 3">
    <name type="scientific">Hungatella hathewayi DSM 13479</name>
    <dbReference type="NCBI Taxonomy" id="566550"/>
    <lineage>
        <taxon>Bacteria</taxon>
        <taxon>Bacillati</taxon>
        <taxon>Bacillota</taxon>
        <taxon>Clostridia</taxon>
        <taxon>Lachnospirales</taxon>
        <taxon>Lachnospiraceae</taxon>
        <taxon>Hungatella</taxon>
    </lineage>
</organism>
<name>D3ATP8_9FIRM</name>
<gene>
    <name evidence="2" type="ORF">CLOSTHATH_07007</name>
</gene>
<proteinExistence type="predicted"/>
<protein>
    <submittedName>
        <fullName evidence="2">Uncharacterized protein</fullName>
    </submittedName>
</protein>
<accession>D3ATP8</accession>
<evidence type="ECO:0000313" key="3">
    <source>
        <dbReference type="Proteomes" id="UP000004968"/>
    </source>
</evidence>
<dbReference type="AlphaFoldDB" id="D3ATP8"/>
<reference evidence="2 3" key="1">
    <citation type="submission" date="2010-01" db="EMBL/GenBank/DDBJ databases">
        <authorList>
            <person name="Weinstock G."/>
            <person name="Sodergren E."/>
            <person name="Clifton S."/>
            <person name="Fulton L."/>
            <person name="Fulton B."/>
            <person name="Courtney L."/>
            <person name="Fronick C."/>
            <person name="Harrison M."/>
            <person name="Strong C."/>
            <person name="Farmer C."/>
            <person name="Delahaunty K."/>
            <person name="Markovic C."/>
            <person name="Hall O."/>
            <person name="Minx P."/>
            <person name="Tomlinson C."/>
            <person name="Mitreva M."/>
            <person name="Nelson J."/>
            <person name="Hou S."/>
            <person name="Wollam A."/>
            <person name="Pepin K.H."/>
            <person name="Johnson M."/>
            <person name="Bhonagiri V."/>
            <person name="Nash W.E."/>
            <person name="Warren W."/>
            <person name="Chinwalla A."/>
            <person name="Mardis E.R."/>
            <person name="Wilson R.K."/>
        </authorList>
    </citation>
    <scope>NUCLEOTIDE SEQUENCE [LARGE SCALE GENOMIC DNA]</scope>
    <source>
        <strain evidence="2 3">DSM 13479</strain>
    </source>
</reference>
<evidence type="ECO:0000313" key="2">
    <source>
        <dbReference type="EMBL" id="EFC94807.1"/>
    </source>
</evidence>
<dbReference type="HOGENOM" id="CLU_2382200_0_0_9"/>
<keyword evidence="1" id="KW-0812">Transmembrane</keyword>
<dbReference type="Proteomes" id="UP000004968">
    <property type="component" value="Unassembled WGS sequence"/>
</dbReference>